<evidence type="ECO:0000256" key="8">
    <source>
        <dbReference type="SAM" id="Phobius"/>
    </source>
</evidence>
<keyword evidence="3 7" id="KW-0812">Transmembrane</keyword>
<sequence>MLDLTSPPIHLSGVASPALSSLSGLLAVLPLAAPLLVSMTAWFIRTDRLLAVRASIVAAAVILGSGVAVAVVNVRGEVPAVGSTLRVDALSAVMLIVIGAVGLIATTASVDYLQGEINGGHTTDRRVRAYSVLLPAFLTAMVLAVVANNLGLLWAAIEATTIVTAFLVGHHRSRGSVEATWKYVIICSVGIALAYLGTVLVHYAARHAGLAESAALDWTALSAGAARLDPDVMRVAFALLVLGFGAKAGMAPLHSWLPDAHSQAPAPVSALMSGVLLPVAVYALLRYRVIAAPSLGEHQVRLLLLVVALGSLALAASLIIAQRDYKRLLAYSSIEHMSLVVIGVAIGTPLAVAALLLHIVGHGLGKAVLFCGAGRILATEGSTSIRSVRGLLVRRPALAAVFAAGIAALLGLPPFSLFASEVGLARAGTSAGLGWVIAAAMALVAVIFVAITVHVAPMVLGRPTPGQPVDRSAAGLSPLVLGLVVLAVLGMVAWPLDQLLQAASLIGGAR</sequence>
<feature type="transmembrane region" description="Helical" evidence="8">
    <location>
        <begin position="92"/>
        <end position="115"/>
    </location>
</feature>
<dbReference type="PANTHER" id="PTHR42682:SF5">
    <property type="entry name" value="HYDROGENASE-4 COMPONENT F"/>
    <property type="match status" value="1"/>
</dbReference>
<evidence type="ECO:0000256" key="1">
    <source>
        <dbReference type="ARBA" id="ARBA00004651"/>
    </source>
</evidence>
<feature type="transmembrane region" description="Helical" evidence="8">
    <location>
        <begin position="50"/>
        <end position="72"/>
    </location>
</feature>
<keyword evidence="11" id="KW-1185">Reference proteome</keyword>
<dbReference type="GO" id="GO:0042773">
    <property type="term" value="P:ATP synthesis coupled electron transport"/>
    <property type="evidence" value="ECO:0007669"/>
    <property type="project" value="InterPro"/>
</dbReference>
<keyword evidence="2" id="KW-1003">Cell membrane</keyword>
<keyword evidence="6 8" id="KW-0472">Membrane</keyword>
<evidence type="ECO:0000313" key="11">
    <source>
        <dbReference type="Proteomes" id="UP000008914"/>
    </source>
</evidence>
<accession>E6SBH9</accession>
<evidence type="ECO:0000256" key="4">
    <source>
        <dbReference type="ARBA" id="ARBA00022989"/>
    </source>
</evidence>
<comment type="subcellular location">
    <subcellularLocation>
        <location evidence="1">Cell membrane</location>
        <topology evidence="1">Multi-pass membrane protein</topology>
    </subcellularLocation>
    <subcellularLocation>
        <location evidence="7">Membrane</location>
        <topology evidence="7">Multi-pass membrane protein</topology>
    </subcellularLocation>
</comment>
<dbReference type="Proteomes" id="UP000008914">
    <property type="component" value="Chromosome"/>
</dbReference>
<feature type="transmembrane region" description="Helical" evidence="8">
    <location>
        <begin position="181"/>
        <end position="205"/>
    </location>
</feature>
<evidence type="ECO:0000256" key="5">
    <source>
        <dbReference type="ARBA" id="ARBA00023002"/>
    </source>
</evidence>
<dbReference type="KEGG" id="ica:Intca_3017"/>
<dbReference type="AlphaFoldDB" id="E6SBH9"/>
<keyword evidence="4 8" id="KW-1133">Transmembrane helix</keyword>
<dbReference type="STRING" id="710696.Intca_3017"/>
<feature type="transmembrane region" description="Helical" evidence="8">
    <location>
        <begin position="235"/>
        <end position="257"/>
    </location>
</feature>
<dbReference type="eggNOG" id="COG0651">
    <property type="taxonomic scope" value="Bacteria"/>
</dbReference>
<dbReference type="Pfam" id="PF00361">
    <property type="entry name" value="Proton_antipo_M"/>
    <property type="match status" value="1"/>
</dbReference>
<feature type="transmembrane region" description="Helical" evidence="8">
    <location>
        <begin position="127"/>
        <end position="146"/>
    </location>
</feature>
<dbReference type="InterPro" id="IPR052175">
    <property type="entry name" value="ComplexI-like_HydComp"/>
</dbReference>
<dbReference type="EMBL" id="CP002343">
    <property type="protein sequence ID" value="ADU49507.1"/>
    <property type="molecule type" value="Genomic_DNA"/>
</dbReference>
<feature type="transmembrane region" description="Helical" evidence="8">
    <location>
        <begin position="435"/>
        <end position="461"/>
    </location>
</feature>
<dbReference type="InterPro" id="IPR003918">
    <property type="entry name" value="NADH_UbQ_OxRdtase"/>
</dbReference>
<organism evidence="10 11">
    <name type="scientific">Intrasporangium calvum (strain ATCC 23552 / DSM 43043 / JCM 3097 / NBRC 12989 / NCIMB 10167 / NRRL B-3866 / 7 KIP)</name>
    <dbReference type="NCBI Taxonomy" id="710696"/>
    <lineage>
        <taxon>Bacteria</taxon>
        <taxon>Bacillati</taxon>
        <taxon>Actinomycetota</taxon>
        <taxon>Actinomycetes</taxon>
        <taxon>Micrococcales</taxon>
        <taxon>Intrasporangiaceae</taxon>
        <taxon>Intrasporangium</taxon>
    </lineage>
</organism>
<dbReference type="PANTHER" id="PTHR42682">
    <property type="entry name" value="HYDROGENASE-4 COMPONENT F"/>
    <property type="match status" value="1"/>
</dbReference>
<evidence type="ECO:0000256" key="3">
    <source>
        <dbReference type="ARBA" id="ARBA00022692"/>
    </source>
</evidence>
<dbReference type="GO" id="GO:0005886">
    <property type="term" value="C:plasma membrane"/>
    <property type="evidence" value="ECO:0007669"/>
    <property type="project" value="UniProtKB-SubCell"/>
</dbReference>
<evidence type="ECO:0000256" key="2">
    <source>
        <dbReference type="ARBA" id="ARBA00022475"/>
    </source>
</evidence>
<feature type="transmembrane region" description="Helical" evidence="8">
    <location>
        <begin position="269"/>
        <end position="290"/>
    </location>
</feature>
<evidence type="ECO:0000256" key="7">
    <source>
        <dbReference type="RuleBase" id="RU000320"/>
    </source>
</evidence>
<reference evidence="10 11" key="1">
    <citation type="journal article" date="2010" name="Stand. Genomic Sci.">
        <title>Complete genome sequence of Intrasporangium calvum type strain (7 KIP).</title>
        <authorList>
            <person name="Del Rio T.G."/>
            <person name="Chertkov O."/>
            <person name="Yasawong M."/>
            <person name="Lucas S."/>
            <person name="Deshpande S."/>
            <person name="Cheng J.F."/>
            <person name="Detter C."/>
            <person name="Tapia R."/>
            <person name="Han C."/>
            <person name="Goodwin L."/>
            <person name="Pitluck S."/>
            <person name="Liolios K."/>
            <person name="Ivanova N."/>
            <person name="Mavromatis K."/>
            <person name="Pati A."/>
            <person name="Chen A."/>
            <person name="Palaniappan K."/>
            <person name="Land M."/>
            <person name="Hauser L."/>
            <person name="Chang Y.J."/>
            <person name="Jeffries C.D."/>
            <person name="Rohde M."/>
            <person name="Pukall R."/>
            <person name="Sikorski J."/>
            <person name="Goker M."/>
            <person name="Woyke T."/>
            <person name="Bristow J."/>
            <person name="Eisen J.A."/>
            <person name="Markowitz V."/>
            <person name="Hugenholtz P."/>
            <person name="Kyrpides N.C."/>
            <person name="Klenk H.P."/>
            <person name="Lapidus A."/>
        </authorList>
    </citation>
    <scope>NUCLEOTIDE SEQUENCE [LARGE SCALE GENOMIC DNA]</scope>
    <source>
        <strain evidence="11">ATCC 23552 / DSM 43043 / JCM 3097 / NBRC 12989 / 7 KIP</strain>
    </source>
</reference>
<dbReference type="GO" id="GO:0016491">
    <property type="term" value="F:oxidoreductase activity"/>
    <property type="evidence" value="ECO:0007669"/>
    <property type="project" value="UniProtKB-KW"/>
</dbReference>
<protein>
    <submittedName>
        <fullName evidence="10">NADH/Ubiquinone/plastoquinone (Complex I)</fullName>
    </submittedName>
</protein>
<evidence type="ECO:0000256" key="6">
    <source>
        <dbReference type="ARBA" id="ARBA00023136"/>
    </source>
</evidence>
<feature type="transmembrane region" description="Helical" evidence="8">
    <location>
        <begin position="397"/>
        <end position="415"/>
    </location>
</feature>
<evidence type="ECO:0000259" key="9">
    <source>
        <dbReference type="Pfam" id="PF00361"/>
    </source>
</evidence>
<dbReference type="PRINTS" id="PR01437">
    <property type="entry name" value="NUOXDRDTASE4"/>
</dbReference>
<feature type="transmembrane region" description="Helical" evidence="8">
    <location>
        <begin position="20"/>
        <end position="43"/>
    </location>
</feature>
<feature type="transmembrane region" description="Helical" evidence="8">
    <location>
        <begin position="302"/>
        <end position="321"/>
    </location>
</feature>
<evidence type="ECO:0000313" key="10">
    <source>
        <dbReference type="EMBL" id="ADU49507.1"/>
    </source>
</evidence>
<dbReference type="HOGENOM" id="CLU_007100_10_1_11"/>
<dbReference type="GO" id="GO:0008137">
    <property type="term" value="F:NADH dehydrogenase (ubiquinone) activity"/>
    <property type="evidence" value="ECO:0007669"/>
    <property type="project" value="InterPro"/>
</dbReference>
<name>E6SBH9_INTC7</name>
<dbReference type="InterPro" id="IPR001750">
    <property type="entry name" value="ND/Mrp_TM"/>
</dbReference>
<feature type="transmembrane region" description="Helical" evidence="8">
    <location>
        <begin position="152"/>
        <end position="169"/>
    </location>
</feature>
<keyword evidence="5" id="KW-0560">Oxidoreductase</keyword>
<feature type="domain" description="NADH:quinone oxidoreductase/Mrp antiporter transmembrane" evidence="9">
    <location>
        <begin position="147"/>
        <end position="441"/>
    </location>
</feature>
<gene>
    <name evidence="10" type="ordered locus">Intca_3017</name>
</gene>
<feature type="transmembrane region" description="Helical" evidence="8">
    <location>
        <begin position="473"/>
        <end position="494"/>
    </location>
</feature>
<proteinExistence type="predicted"/>